<dbReference type="Proteomes" id="UP000189703">
    <property type="component" value="Unplaced"/>
</dbReference>
<reference evidence="2" key="1">
    <citation type="submission" date="2025-08" db="UniProtKB">
        <authorList>
            <consortium name="RefSeq"/>
        </authorList>
    </citation>
    <scope>IDENTIFICATION</scope>
</reference>
<dbReference type="Gene3D" id="3.80.10.10">
    <property type="entry name" value="Ribonuclease Inhibitor"/>
    <property type="match status" value="1"/>
</dbReference>
<dbReference type="RefSeq" id="XP_010271290.1">
    <property type="nucleotide sequence ID" value="XM_010272988.2"/>
</dbReference>
<dbReference type="SUPFAM" id="SSF81383">
    <property type="entry name" value="F-box domain"/>
    <property type="match status" value="1"/>
</dbReference>
<dbReference type="eggNOG" id="ENOG502R97J">
    <property type="taxonomic scope" value="Eukaryota"/>
</dbReference>
<dbReference type="PANTHER" id="PTHR13382:SF16">
    <property type="entry name" value="F-BOX PROTEIN SKIP28"/>
    <property type="match status" value="1"/>
</dbReference>
<dbReference type="GeneID" id="104607362"/>
<evidence type="ECO:0000313" key="1">
    <source>
        <dbReference type="Proteomes" id="UP000189703"/>
    </source>
</evidence>
<dbReference type="InterPro" id="IPR050648">
    <property type="entry name" value="F-box_LRR-repeat"/>
</dbReference>
<organism evidence="1 2">
    <name type="scientific">Nelumbo nucifera</name>
    <name type="common">Sacred lotus</name>
    <dbReference type="NCBI Taxonomy" id="4432"/>
    <lineage>
        <taxon>Eukaryota</taxon>
        <taxon>Viridiplantae</taxon>
        <taxon>Streptophyta</taxon>
        <taxon>Embryophyta</taxon>
        <taxon>Tracheophyta</taxon>
        <taxon>Spermatophyta</taxon>
        <taxon>Magnoliopsida</taxon>
        <taxon>Proteales</taxon>
        <taxon>Nelumbonaceae</taxon>
        <taxon>Nelumbo</taxon>
    </lineage>
</organism>
<dbReference type="FunCoup" id="A0A1U8AX77">
    <property type="interactions" value="1151"/>
</dbReference>
<name>A0A1U8AX77_NELNU</name>
<dbReference type="InterPro" id="IPR006553">
    <property type="entry name" value="Leu-rich_rpt_Cys-con_subtyp"/>
</dbReference>
<dbReference type="AlphaFoldDB" id="A0A1U8AX77"/>
<dbReference type="InterPro" id="IPR001810">
    <property type="entry name" value="F-box_dom"/>
</dbReference>
<dbReference type="SMART" id="SM00367">
    <property type="entry name" value="LRR_CC"/>
    <property type="match status" value="2"/>
</dbReference>
<dbReference type="InterPro" id="IPR036047">
    <property type="entry name" value="F-box-like_dom_sf"/>
</dbReference>
<proteinExistence type="predicted"/>
<sequence>MIESGQPHEALFLVLPYLHLFQLLVMKKVCRSIRDVINGDVLLWLDIVVEPPLSLRVSDNILVMITSNAHGRLRTLALINCVRITDEALQRVIENNPRINKLYIPGCTSLTADGIVRAVKKLTEHNHDLKRLRLHGVYGITRQHIETLYSCLNISQLQQEQQKQHSTFRDYRCFSPLRHESTTSPIDVEVCPRCKDIRLVFDCPRESCNRTEPLSSECRGCFFCIPRCVECGGCIDLTEMGHTICIDFLCLDCWIPLPKCNMCNKAYCSLHADQQRNPGDVTGFICEACFTLSTGAMARTSSESEHEEDIIED</sequence>
<dbReference type="PANTHER" id="PTHR13382">
    <property type="entry name" value="MITOCHONDRIAL ATP SYNTHASE COUPLING FACTOR B"/>
    <property type="match status" value="1"/>
</dbReference>
<dbReference type="KEGG" id="nnu:104607362"/>
<protein>
    <submittedName>
        <fullName evidence="2">F-box protein SKIP28 isoform X2</fullName>
    </submittedName>
</protein>
<dbReference type="OrthoDB" id="185373at2759"/>
<evidence type="ECO:0000313" key="2">
    <source>
        <dbReference type="RefSeq" id="XP_010271290.1"/>
    </source>
</evidence>
<accession>A0A1U8AX77</accession>
<dbReference type="SUPFAM" id="SSF52047">
    <property type="entry name" value="RNI-like"/>
    <property type="match status" value="1"/>
</dbReference>
<dbReference type="InterPro" id="IPR032675">
    <property type="entry name" value="LRR_dom_sf"/>
</dbReference>
<gene>
    <name evidence="2" type="primary">LOC104607362</name>
</gene>
<dbReference type="PROSITE" id="PS50181">
    <property type="entry name" value="FBOX"/>
    <property type="match status" value="1"/>
</dbReference>
<keyword evidence="1" id="KW-1185">Reference proteome</keyword>